<keyword evidence="3" id="KW-1185">Reference proteome</keyword>
<evidence type="ECO:0000313" key="2">
    <source>
        <dbReference type="EMBL" id="KAA5805261.1"/>
    </source>
</evidence>
<proteinExistence type="predicted"/>
<dbReference type="Pfam" id="PF09356">
    <property type="entry name" value="Phage_BR0599"/>
    <property type="match status" value="1"/>
</dbReference>
<protein>
    <submittedName>
        <fullName evidence="2">DUF2163 domain-containing protein</fullName>
    </submittedName>
</protein>
<dbReference type="InterPro" id="IPR011928">
    <property type="entry name" value="Phage_phiJL001_Gp84"/>
</dbReference>
<evidence type="ECO:0000313" key="3">
    <source>
        <dbReference type="Proteomes" id="UP000325122"/>
    </source>
</evidence>
<sequence>MIPIPEPLRLTLEAGVTTLAWCWIAQRRDGAVFGFTDHDRALTVAGVACQPGGGFEAGEMRAGDGAARGAVFGVMRADGVSQADLDNGLWDQARVEVWRVDWRDPALNWRTFTGELGAVRRGPSGFEAELSGLSARLDRLIGRVFARACDAELGDERCGVDLDAPGWRGAGTVTQALAPGALLAGGLESFAPGWFARGVIVWTSGANTGARQRVTAHRHGPDGAALELDPVPAAPVQAGDGFEITAGCDKRFETCAGQFSNAVNFRGCPHMPGNDLILRAAGSEAVRDGGKR</sequence>
<dbReference type="AlphaFoldDB" id="A0A5M6ZSH1"/>
<dbReference type="Proteomes" id="UP000325122">
    <property type="component" value="Unassembled WGS sequence"/>
</dbReference>
<accession>A0A5M6ZSH1</accession>
<gene>
    <name evidence="2" type="ORF">F1654_04585</name>
</gene>
<dbReference type="Pfam" id="PF09931">
    <property type="entry name" value="Phage_phiJL001_Gp84_N"/>
    <property type="match status" value="1"/>
</dbReference>
<name>A0A5M6ZSH1_9PROT</name>
<evidence type="ECO:0000259" key="1">
    <source>
        <dbReference type="Pfam" id="PF09356"/>
    </source>
</evidence>
<dbReference type="NCBIfam" id="TIGR02218">
    <property type="entry name" value="phg_TIGR02218"/>
    <property type="match status" value="1"/>
</dbReference>
<reference evidence="2 3" key="1">
    <citation type="submission" date="2019-09" db="EMBL/GenBank/DDBJ databases">
        <authorList>
            <person name="Kevbrin V."/>
            <person name="Grouzdev D.S."/>
        </authorList>
    </citation>
    <scope>NUCLEOTIDE SEQUENCE [LARGE SCALE GENOMIC DNA]</scope>
    <source>
        <strain evidence="2 3">G-192</strain>
    </source>
</reference>
<feature type="domain" description="Bacteriophage phiJL001 Gp84 C-terminal" evidence="1">
    <location>
        <begin position="193"/>
        <end position="275"/>
    </location>
</feature>
<organism evidence="2 3">
    <name type="scientific">Alkalicaulis satelles</name>
    <dbReference type="NCBI Taxonomy" id="2609175"/>
    <lineage>
        <taxon>Bacteria</taxon>
        <taxon>Pseudomonadati</taxon>
        <taxon>Pseudomonadota</taxon>
        <taxon>Alphaproteobacteria</taxon>
        <taxon>Maricaulales</taxon>
        <taxon>Maricaulaceae</taxon>
        <taxon>Alkalicaulis</taxon>
    </lineage>
</organism>
<dbReference type="RefSeq" id="WP_150022293.1">
    <property type="nucleotide sequence ID" value="NZ_VWOJ01000001.1"/>
</dbReference>
<dbReference type="EMBL" id="VWOJ01000001">
    <property type="protein sequence ID" value="KAA5805261.1"/>
    <property type="molecule type" value="Genomic_DNA"/>
</dbReference>
<dbReference type="InterPro" id="IPR018964">
    <property type="entry name" value="Phage_phiJL001_Gp84_C"/>
</dbReference>
<comment type="caution">
    <text evidence="2">The sequence shown here is derived from an EMBL/GenBank/DDBJ whole genome shotgun (WGS) entry which is preliminary data.</text>
</comment>